<dbReference type="Gene3D" id="3.40.50.12780">
    <property type="entry name" value="N-terminal domain of ligase-like"/>
    <property type="match status" value="1"/>
</dbReference>
<dbReference type="Pfam" id="PF23562">
    <property type="entry name" value="AMP-binding_C_3"/>
    <property type="match status" value="1"/>
</dbReference>
<dbReference type="STRING" id="436010.A0A166VUG4"/>
<keyword evidence="1" id="KW-0596">Phosphopantetheine</keyword>
<dbReference type="AlphaFoldDB" id="A0A166VUG4"/>
<name>A0A166VUG4_9AGAM</name>
<dbReference type="InterPro" id="IPR013120">
    <property type="entry name" value="FAR_NAD-bd"/>
</dbReference>
<dbReference type="InterPro" id="IPR036736">
    <property type="entry name" value="ACP-like_sf"/>
</dbReference>
<reference evidence="4 5" key="1">
    <citation type="journal article" date="2016" name="Mol. Biol. Evol.">
        <title>Comparative Genomics of Early-Diverging Mushroom-Forming Fungi Provides Insights into the Origins of Lignocellulose Decay Capabilities.</title>
        <authorList>
            <person name="Nagy L.G."/>
            <person name="Riley R."/>
            <person name="Tritt A."/>
            <person name="Adam C."/>
            <person name="Daum C."/>
            <person name="Floudas D."/>
            <person name="Sun H."/>
            <person name="Yadav J.S."/>
            <person name="Pangilinan J."/>
            <person name="Larsson K.H."/>
            <person name="Matsuura K."/>
            <person name="Barry K."/>
            <person name="Labutti K."/>
            <person name="Kuo R."/>
            <person name="Ohm R.A."/>
            <person name="Bhattacharya S.S."/>
            <person name="Shirouzu T."/>
            <person name="Yoshinaga Y."/>
            <person name="Martin F.M."/>
            <person name="Grigoriev I.V."/>
            <person name="Hibbett D.S."/>
        </authorList>
    </citation>
    <scope>NUCLEOTIDE SEQUENCE [LARGE SCALE GENOMIC DNA]</scope>
    <source>
        <strain evidence="4 5">CBS 109695</strain>
    </source>
</reference>
<evidence type="ECO:0000256" key="2">
    <source>
        <dbReference type="ARBA" id="ARBA00022553"/>
    </source>
</evidence>
<dbReference type="Gene3D" id="3.40.50.720">
    <property type="entry name" value="NAD(P)-binding Rossmann-like Domain"/>
    <property type="match status" value="1"/>
</dbReference>
<feature type="domain" description="Polyketide synthase-like phosphopantetheine-binding" evidence="3">
    <location>
        <begin position="576"/>
        <end position="656"/>
    </location>
</feature>
<dbReference type="PANTHER" id="PTHR43439">
    <property type="entry name" value="PHENYLACETATE-COENZYME A LIGASE"/>
    <property type="match status" value="1"/>
</dbReference>
<dbReference type="EMBL" id="KV417483">
    <property type="protein sequence ID" value="KZP33077.1"/>
    <property type="molecule type" value="Genomic_DNA"/>
</dbReference>
<evidence type="ECO:0000313" key="5">
    <source>
        <dbReference type="Proteomes" id="UP000076532"/>
    </source>
</evidence>
<sequence length="1079" mass="116926">MSSTPVYPPLDNSFTVSGLVDFNVEHNPRQPLFVYSEEPGSLTEISFLEFGHATHRAAHLVRPGRTGPEGEIVAVVANTDSLLYEAIFAGMIRAGVVPFPISSKNPAEALVSMFERSACHRVIITHASLGPLLRDVRELLPTDFPLAVEEIPTLSQCYPHLSNEVENDTFVPYPASQEGRSPDDLLFYLHSSGSTNFPKPIPQTDRTALSWCRADVVKDFRGSRAAVMHLPPFHTMSVIVQFLTTMTSVCSVALYPPTSFADHAKAPVMPSPDNIKEHAKRTHSNYVIVPPIILELWSGQPDTVEWLKTLDFVGFGGGPLGLHVGNDLSAAGIPLRSIYGGTEFGGPLAICGTPEQSKAREIGDWNYITFSSGLGDNVRWVPQGDGQFECQFLDTDKWKVSVQNLPDVDGYATSDLWEPHPTKAGFWRIVGRRDDVLILSSGENVVPGPMEDIIISSQFIDGAVLFGRERPQVGVLVQARPGVVIGDLSDFRNKIWPQIEDANKIAPAFGRIFKEMILVASDDKPMPRAAKGTVTKKPTLKLYQSEIDALYKAVDASSQPATDVAPPKTWREADVQVWLGAQAADISSGAQVHAEVDLFEQGFDSLSATFLRNRIVGTLRASTDAGVVKAATGISQKFIFSHPSIKQLASQIAALVSGGEHGAGANSAAAAIESMIERHSAGLGERITASRTALTEAVVLVTGTTGGLGSFLLESLLNDPRVKKVYAYNRPGKSSATIHTRQRDAFADKGFDVDLLTSHKLAYVEGDSALPQLGLSDILYAEIREQVTMVIHNTWRLDFNLSLASFDTNVRGTRNLIDIALYRSARFMFTSSIASAQGWDQGRGAFPEEVQTDVGVAVGGGYGEAKYASERILAKSGLQATSFRIGQMTGGLPNGAWSTTDWVPSLVKSSLALGALPDAHGVISWLPTQAVSQVILEVAFAAEAPSIALNVVHPKPVAWSTVMQPISEALHKANLTTKVLPLIPFKQWFEMLEQRERGADEKDMSRVPAIKLLEFFRGLSSADAAIRQSQGTDAEAGGSRSFSTVKSQAASDTMRDLAQIDAEDAERWVGYWSSVGFFT</sequence>
<dbReference type="InterPro" id="IPR042099">
    <property type="entry name" value="ANL_N_sf"/>
</dbReference>
<proteinExistence type="predicted"/>
<dbReference type="InterPro" id="IPR020806">
    <property type="entry name" value="PKS_PP-bd"/>
</dbReference>
<dbReference type="Pfam" id="PF00501">
    <property type="entry name" value="AMP-binding"/>
    <property type="match status" value="1"/>
</dbReference>
<dbReference type="Proteomes" id="UP000076532">
    <property type="component" value="Unassembled WGS sequence"/>
</dbReference>
<dbReference type="SUPFAM" id="SSF56801">
    <property type="entry name" value="Acetyl-CoA synthetase-like"/>
    <property type="match status" value="1"/>
</dbReference>
<evidence type="ECO:0000256" key="1">
    <source>
        <dbReference type="ARBA" id="ARBA00022450"/>
    </source>
</evidence>
<dbReference type="Gene3D" id="1.10.1200.10">
    <property type="entry name" value="ACP-like"/>
    <property type="match status" value="1"/>
</dbReference>
<dbReference type="InterPro" id="IPR051414">
    <property type="entry name" value="Adenylate-forming_Reductase"/>
</dbReference>
<dbReference type="InterPro" id="IPR000873">
    <property type="entry name" value="AMP-dep_synth/lig_dom"/>
</dbReference>
<dbReference type="SMART" id="SM00823">
    <property type="entry name" value="PKS_PP"/>
    <property type="match status" value="1"/>
</dbReference>
<organism evidence="4 5">
    <name type="scientific">Athelia psychrophila</name>
    <dbReference type="NCBI Taxonomy" id="1759441"/>
    <lineage>
        <taxon>Eukaryota</taxon>
        <taxon>Fungi</taxon>
        <taxon>Dikarya</taxon>
        <taxon>Basidiomycota</taxon>
        <taxon>Agaricomycotina</taxon>
        <taxon>Agaricomycetes</taxon>
        <taxon>Agaricomycetidae</taxon>
        <taxon>Atheliales</taxon>
        <taxon>Atheliaceae</taxon>
        <taxon>Athelia</taxon>
    </lineage>
</organism>
<dbReference type="SUPFAM" id="SSF51735">
    <property type="entry name" value="NAD(P)-binding Rossmann-fold domains"/>
    <property type="match status" value="1"/>
</dbReference>
<dbReference type="Pfam" id="PF07993">
    <property type="entry name" value="NAD_binding_4"/>
    <property type="match status" value="1"/>
</dbReference>
<protein>
    <submittedName>
        <fullName evidence="4">Aminoadipate reductase</fullName>
    </submittedName>
</protein>
<dbReference type="PANTHER" id="PTHR43439:SF2">
    <property type="entry name" value="ENZYME, PUTATIVE (JCVI)-RELATED"/>
    <property type="match status" value="1"/>
</dbReference>
<keyword evidence="2" id="KW-0597">Phosphoprotein</keyword>
<dbReference type="GO" id="GO:0031177">
    <property type="term" value="F:phosphopantetheine binding"/>
    <property type="evidence" value="ECO:0007669"/>
    <property type="project" value="InterPro"/>
</dbReference>
<dbReference type="OrthoDB" id="429813at2759"/>
<evidence type="ECO:0000313" key="4">
    <source>
        <dbReference type="EMBL" id="KZP33077.1"/>
    </source>
</evidence>
<keyword evidence="5" id="KW-1185">Reference proteome</keyword>
<evidence type="ECO:0000259" key="3">
    <source>
        <dbReference type="SMART" id="SM00823"/>
    </source>
</evidence>
<dbReference type="InterPro" id="IPR036291">
    <property type="entry name" value="NAD(P)-bd_dom_sf"/>
</dbReference>
<accession>A0A166VUG4</accession>
<gene>
    <name evidence="4" type="ORF">FIBSPDRAFT_943501</name>
</gene>